<comment type="caution">
    <text evidence="1">The sequence shown here is derived from an EMBL/GenBank/DDBJ whole genome shotgun (WGS) entry which is preliminary data.</text>
</comment>
<dbReference type="SUPFAM" id="SSF81383">
    <property type="entry name" value="F-box domain"/>
    <property type="match status" value="1"/>
</dbReference>
<dbReference type="Proteomes" id="UP000516437">
    <property type="component" value="Chromosome 5"/>
</dbReference>
<dbReference type="Pfam" id="PF14299">
    <property type="entry name" value="PP2"/>
    <property type="match status" value="1"/>
</dbReference>
<protein>
    <recommendedName>
        <fullName evidence="3">F-box protein PP2-B12</fullName>
    </recommendedName>
</protein>
<name>A0A6A1VJK3_9ROSI</name>
<evidence type="ECO:0000313" key="2">
    <source>
        <dbReference type="Proteomes" id="UP000516437"/>
    </source>
</evidence>
<gene>
    <name evidence="1" type="ORF">CJ030_MR5G001791</name>
</gene>
<dbReference type="PANTHER" id="PTHR32278">
    <property type="entry name" value="F-BOX DOMAIN-CONTAINING PROTEIN"/>
    <property type="match status" value="1"/>
</dbReference>
<dbReference type="InterPro" id="IPR036047">
    <property type="entry name" value="F-box-like_dom_sf"/>
</dbReference>
<dbReference type="PANTHER" id="PTHR32278:SF136">
    <property type="entry name" value="F-BOX PROTEIN PP2-B10-LIKE"/>
    <property type="match status" value="1"/>
</dbReference>
<keyword evidence="2" id="KW-1185">Reference proteome</keyword>
<dbReference type="CDD" id="cd22162">
    <property type="entry name" value="F-box_AtSKIP3-like"/>
    <property type="match status" value="1"/>
</dbReference>
<dbReference type="EMBL" id="RXIC02000023">
    <property type="protein sequence ID" value="KAB1212097.1"/>
    <property type="molecule type" value="Genomic_DNA"/>
</dbReference>
<dbReference type="AlphaFoldDB" id="A0A6A1VJK3"/>
<evidence type="ECO:0000313" key="1">
    <source>
        <dbReference type="EMBL" id="KAB1212097.1"/>
    </source>
</evidence>
<organism evidence="1 2">
    <name type="scientific">Morella rubra</name>
    <name type="common">Chinese bayberry</name>
    <dbReference type="NCBI Taxonomy" id="262757"/>
    <lineage>
        <taxon>Eukaryota</taxon>
        <taxon>Viridiplantae</taxon>
        <taxon>Streptophyta</taxon>
        <taxon>Embryophyta</taxon>
        <taxon>Tracheophyta</taxon>
        <taxon>Spermatophyta</taxon>
        <taxon>Magnoliopsida</taxon>
        <taxon>eudicotyledons</taxon>
        <taxon>Gunneridae</taxon>
        <taxon>Pentapetalae</taxon>
        <taxon>rosids</taxon>
        <taxon>fabids</taxon>
        <taxon>Fagales</taxon>
        <taxon>Myricaceae</taxon>
        <taxon>Morella</taxon>
    </lineage>
</organism>
<accession>A0A6A1VJK3</accession>
<proteinExistence type="predicted"/>
<dbReference type="OrthoDB" id="1918565at2759"/>
<sequence>MDITSILPEGCIANVISLTSPRDAGRSSLVSKVFESAAASNLVWERLLPPDYQQIISESVSSLPSSLDISRKKDLYFFLCDHPILIGDDFYPHSPFLVVLITIGPVTEQSWAIDKLSGKKCYMLAARALSIIWGDTEAYWQWISPAELPFLPFSRFSEVANLIAVCWLEIRGKIGTKILSPNTTYGAYFIYTLSDHAKELQDPVKVYLGVENEMEGHTTNAYLQMPSGRSRVHRRRQDDGRLPRRREDMWLEIEIGEFYRGQVDGMVEMWLRGLGNPNWKSGLVVYGIELRPKAQI</sequence>
<evidence type="ECO:0008006" key="3">
    <source>
        <dbReference type="Google" id="ProtNLM"/>
    </source>
</evidence>
<reference evidence="1 2" key="1">
    <citation type="journal article" date="2019" name="Plant Biotechnol. J.">
        <title>The red bayberry genome and genetic basis of sex determination.</title>
        <authorList>
            <person name="Jia H.M."/>
            <person name="Jia H.J."/>
            <person name="Cai Q.L."/>
            <person name="Wang Y."/>
            <person name="Zhao H.B."/>
            <person name="Yang W.F."/>
            <person name="Wang G.Y."/>
            <person name="Li Y.H."/>
            <person name="Zhan D.L."/>
            <person name="Shen Y.T."/>
            <person name="Niu Q.F."/>
            <person name="Chang L."/>
            <person name="Qiu J."/>
            <person name="Zhao L."/>
            <person name="Xie H.B."/>
            <person name="Fu W.Y."/>
            <person name="Jin J."/>
            <person name="Li X.W."/>
            <person name="Jiao Y."/>
            <person name="Zhou C.C."/>
            <person name="Tu T."/>
            <person name="Chai C.Y."/>
            <person name="Gao J.L."/>
            <person name="Fan L.J."/>
            <person name="van de Weg E."/>
            <person name="Wang J.Y."/>
            <person name="Gao Z.S."/>
        </authorList>
    </citation>
    <scope>NUCLEOTIDE SEQUENCE [LARGE SCALE GENOMIC DNA]</scope>
    <source>
        <tissue evidence="1">Leaves</tissue>
    </source>
</reference>
<dbReference type="InterPro" id="IPR025886">
    <property type="entry name" value="PP2-like"/>
</dbReference>